<evidence type="ECO:0000313" key="3">
    <source>
        <dbReference type="Proteomes" id="UP001138500"/>
    </source>
</evidence>
<gene>
    <name evidence="2" type="ORF">Tdes44962_MAKER04742</name>
</gene>
<reference evidence="2 3" key="2">
    <citation type="journal article" date="2021" name="Curr. Genet.">
        <title>Genetic response to nitrogen starvation in the aggressive Eucalyptus foliar pathogen Teratosphaeria destructans.</title>
        <authorList>
            <person name="Havenga M."/>
            <person name="Wingfield B.D."/>
            <person name="Wingfield M.J."/>
            <person name="Dreyer L.L."/>
            <person name="Roets F."/>
            <person name="Aylward J."/>
        </authorList>
    </citation>
    <scope>NUCLEOTIDE SEQUENCE [LARGE SCALE GENOMIC DNA]</scope>
    <source>
        <strain evidence="2">CMW44962</strain>
    </source>
</reference>
<evidence type="ECO:0000256" key="1">
    <source>
        <dbReference type="SAM" id="MobiDB-lite"/>
    </source>
</evidence>
<keyword evidence="3" id="KW-1185">Reference proteome</keyword>
<reference evidence="2 3" key="1">
    <citation type="journal article" date="2018" name="IMA Fungus">
        <title>IMA Genome-F 10: Nine draft genome sequences of Claviceps purpurea s.lat., including C. arundinis, C. humidiphila, and C. cf. spartinae, pseudomolecules for the pitch canker pathogen Fusarium circinatum, draft genome of Davidsoniella eucalypti, Grosmannia galeiformis, Quambalaria eucalypti, and Teratosphaeria destructans.</title>
        <authorList>
            <person name="Wingfield B.D."/>
            <person name="Liu M."/>
            <person name="Nguyen H.D."/>
            <person name="Lane F.A."/>
            <person name="Morgan S.W."/>
            <person name="De Vos L."/>
            <person name="Wilken P.M."/>
            <person name="Duong T.A."/>
            <person name="Aylward J."/>
            <person name="Coetzee M.P."/>
            <person name="Dadej K."/>
            <person name="De Beer Z.W."/>
            <person name="Findlay W."/>
            <person name="Havenga M."/>
            <person name="Kolarik M."/>
            <person name="Menzies J.G."/>
            <person name="Naidoo K."/>
            <person name="Pochopski O."/>
            <person name="Shoukouhi P."/>
            <person name="Santana Q.C."/>
            <person name="Seifert K.A."/>
            <person name="Soal N."/>
            <person name="Steenkamp E.T."/>
            <person name="Tatham C.T."/>
            <person name="van der Nest M.A."/>
            <person name="Wingfield M.J."/>
        </authorList>
    </citation>
    <scope>NUCLEOTIDE SEQUENCE [LARGE SCALE GENOMIC DNA]</scope>
    <source>
        <strain evidence="2">CMW44962</strain>
    </source>
</reference>
<feature type="non-terminal residue" evidence="2">
    <location>
        <position position="1"/>
    </location>
</feature>
<feature type="region of interest" description="Disordered" evidence="1">
    <location>
        <begin position="320"/>
        <end position="358"/>
    </location>
</feature>
<comment type="caution">
    <text evidence="2">The sequence shown here is derived from an EMBL/GenBank/DDBJ whole genome shotgun (WGS) entry which is preliminary data.</text>
</comment>
<accession>A0A9W7VZI2</accession>
<feature type="region of interest" description="Disordered" evidence="1">
    <location>
        <begin position="235"/>
        <end position="294"/>
    </location>
</feature>
<dbReference type="EMBL" id="RIBY02002212">
    <property type="protein sequence ID" value="KAH9822773.1"/>
    <property type="molecule type" value="Genomic_DNA"/>
</dbReference>
<feature type="compositionally biased region" description="Basic and acidic residues" evidence="1">
    <location>
        <begin position="480"/>
        <end position="499"/>
    </location>
</feature>
<proteinExistence type="predicted"/>
<feature type="region of interest" description="Disordered" evidence="1">
    <location>
        <begin position="385"/>
        <end position="506"/>
    </location>
</feature>
<feature type="compositionally biased region" description="Polar residues" evidence="1">
    <location>
        <begin position="449"/>
        <end position="462"/>
    </location>
</feature>
<dbReference type="OrthoDB" id="5404564at2759"/>
<organism evidence="2 3">
    <name type="scientific">Teratosphaeria destructans</name>
    <dbReference type="NCBI Taxonomy" id="418781"/>
    <lineage>
        <taxon>Eukaryota</taxon>
        <taxon>Fungi</taxon>
        <taxon>Dikarya</taxon>
        <taxon>Ascomycota</taxon>
        <taxon>Pezizomycotina</taxon>
        <taxon>Dothideomycetes</taxon>
        <taxon>Dothideomycetidae</taxon>
        <taxon>Mycosphaerellales</taxon>
        <taxon>Teratosphaeriaceae</taxon>
        <taxon>Teratosphaeria</taxon>
    </lineage>
</organism>
<protein>
    <submittedName>
        <fullName evidence="2">Uncharacterized protein</fullName>
    </submittedName>
</protein>
<feature type="compositionally biased region" description="Basic and acidic residues" evidence="1">
    <location>
        <begin position="385"/>
        <end position="401"/>
    </location>
</feature>
<name>A0A9W7VZI2_9PEZI</name>
<feature type="compositionally biased region" description="Pro residues" evidence="1">
    <location>
        <begin position="428"/>
        <end position="437"/>
    </location>
</feature>
<evidence type="ECO:0000313" key="2">
    <source>
        <dbReference type="EMBL" id="KAH9822773.1"/>
    </source>
</evidence>
<feature type="compositionally biased region" description="Basic and acidic residues" evidence="1">
    <location>
        <begin position="284"/>
        <end position="294"/>
    </location>
</feature>
<dbReference type="Proteomes" id="UP001138500">
    <property type="component" value="Unassembled WGS sequence"/>
</dbReference>
<feature type="compositionally biased region" description="Low complexity" evidence="1">
    <location>
        <begin position="338"/>
        <end position="350"/>
    </location>
</feature>
<dbReference type="AlphaFoldDB" id="A0A9W7VZI2"/>
<sequence length="837" mass="91640">RIIWGLRCREALHDFHPCGAADISQRAGLLRDQKAGPQSSILIGAFPRRSSVHDSQPIRPAAGRSAMAFQPLSVGDILVLSQTAWKIGRAFTQGKKNALSDFAEVEREINGLSGALKLVAETLHDDGSVLSQAEPQTRAAVSTILESANKTLSDLESFVERYQVIKKQETKGGFVVERSWSDGVSPLRGVMVSPGAGNIGIALALQPRSLSRLERTVMPMAEYVADVHDRLNDGLTDGIDDLPRTLPPRQLDPPPPRSPSRVGLPIRHVGRRASEQSNHTANHTAKEHNPRPLSREDSAYYSIHSMEPLRIAKESRQMDWDFESGSPPRTAESEFDASSSCSSYYGSQSGPESSIARRGSTTLPNLFSAIDEAEADVQAGAYAHDLEPNPHADEDHPHVDQDDGYFTGTSLAASLPPVPLKAATRSPRPSPLPPPALSPSVGLRVSLPATPTSLFTKPNGSARSHRAAREQPDSSNSPRDSTRSDATCERTKSTRKAKEPYSPGGFAADGPSFEKGLFRNSAILCDVRASLVEYAVTIPDEPDPRFNTEMKPACREARICVIRKREYRDISGTRVVTSVWTLSDDGATKMQLRLSEIDETVPFASYFDPCKISIPATQDDLTLRFHPPRYGDEVREERKTNWVNYVVASEADGVAFQSAIFGRMLLGSYRTIKTTVIHEGFKGTFAFEEQFANIEMCRLFQDDGLATPGGAGGVLILMHISSSFGEGWARFWINSSRQRVRVKEDGSKYAKVKGIDILVVKPGGEASIPGKVTAEAEAHLQRADTASLLDVRPTGGKRVPIRKVTGIRMEFKTTEERDRFVAACRKAQERLVPLPDM</sequence>